<sequence length="67" mass="7812">PVQDHEKEEIDEILMFEEKVDVGIIRPFELFITLSHFTWRDPEANIILSDEPKVVKKCDTFVVVLIG</sequence>
<comment type="caution">
    <text evidence="1">The sequence shown here is derived from an EMBL/GenBank/DDBJ whole genome shotgun (WGS) entry which is preliminary data.</text>
</comment>
<dbReference type="Proteomes" id="UP000789920">
    <property type="component" value="Unassembled WGS sequence"/>
</dbReference>
<keyword evidence="2" id="KW-1185">Reference proteome</keyword>
<dbReference type="EMBL" id="CAJVQC010107168">
    <property type="protein sequence ID" value="CAG8833677.1"/>
    <property type="molecule type" value="Genomic_DNA"/>
</dbReference>
<protein>
    <submittedName>
        <fullName evidence="1">31679_t:CDS:1</fullName>
    </submittedName>
</protein>
<proteinExistence type="predicted"/>
<name>A0ACA9SAY8_9GLOM</name>
<feature type="non-terminal residue" evidence="1">
    <location>
        <position position="67"/>
    </location>
</feature>
<evidence type="ECO:0000313" key="1">
    <source>
        <dbReference type="EMBL" id="CAG8833677.1"/>
    </source>
</evidence>
<evidence type="ECO:0000313" key="2">
    <source>
        <dbReference type="Proteomes" id="UP000789920"/>
    </source>
</evidence>
<organism evidence="1 2">
    <name type="scientific">Racocetra persica</name>
    <dbReference type="NCBI Taxonomy" id="160502"/>
    <lineage>
        <taxon>Eukaryota</taxon>
        <taxon>Fungi</taxon>
        <taxon>Fungi incertae sedis</taxon>
        <taxon>Mucoromycota</taxon>
        <taxon>Glomeromycotina</taxon>
        <taxon>Glomeromycetes</taxon>
        <taxon>Diversisporales</taxon>
        <taxon>Gigasporaceae</taxon>
        <taxon>Racocetra</taxon>
    </lineage>
</organism>
<feature type="non-terminal residue" evidence="1">
    <location>
        <position position="1"/>
    </location>
</feature>
<reference evidence="1" key="1">
    <citation type="submission" date="2021-06" db="EMBL/GenBank/DDBJ databases">
        <authorList>
            <person name="Kallberg Y."/>
            <person name="Tangrot J."/>
            <person name="Rosling A."/>
        </authorList>
    </citation>
    <scope>NUCLEOTIDE SEQUENCE</scope>
    <source>
        <strain evidence="1">MA461A</strain>
    </source>
</reference>
<gene>
    <name evidence="1" type="ORF">RPERSI_LOCUS28917</name>
</gene>
<accession>A0ACA9SAY8</accession>